<dbReference type="EMBL" id="ML975171">
    <property type="protein sequence ID" value="KAF1809568.1"/>
    <property type="molecule type" value="Genomic_DNA"/>
</dbReference>
<reference evidence="5" key="3">
    <citation type="submission" date="2025-04" db="UniProtKB">
        <authorList>
            <consortium name="RefSeq"/>
        </authorList>
    </citation>
    <scope>IDENTIFICATION</scope>
    <source>
        <strain evidence="5">CBS 781.70</strain>
    </source>
</reference>
<dbReference type="Proteomes" id="UP000504638">
    <property type="component" value="Unplaced"/>
</dbReference>
<dbReference type="PROSITE" id="PS00028">
    <property type="entry name" value="ZINC_FINGER_C2H2_1"/>
    <property type="match status" value="1"/>
</dbReference>
<evidence type="ECO:0000256" key="1">
    <source>
        <dbReference type="SAM" id="MobiDB-lite"/>
    </source>
</evidence>
<name>A0A6G1FV36_9PEZI</name>
<feature type="compositionally biased region" description="Low complexity" evidence="1">
    <location>
        <begin position="12"/>
        <end position="23"/>
    </location>
</feature>
<dbReference type="PANTHER" id="PTHR37535">
    <property type="entry name" value="FLUG DOMAIN PROTEIN"/>
    <property type="match status" value="1"/>
</dbReference>
<accession>A0A6G1FV36</accession>
<proteinExistence type="predicted"/>
<feature type="domain" description="C2H2-type" evidence="2">
    <location>
        <begin position="706"/>
        <end position="727"/>
    </location>
</feature>
<dbReference type="GO" id="GO:0006310">
    <property type="term" value="P:DNA recombination"/>
    <property type="evidence" value="ECO:0007669"/>
    <property type="project" value="InterPro"/>
</dbReference>
<sequence>MRRRTVDDSWSDGDSTSSQSDDSSTYRTNLNDTPDTSGCDSDADLNRESAWLLEGNEHPPEYYNQLLDNFDDSEYTKEDYSDGTTVLLDRSEAQWNQYCAYTGKDPKKMYQAISINVLHNFFHWLLSQRRGKEGRRLRGTKLASSLGTYWKIYRLTYERATGDKINGPTTRGMHKVLRKLAKRHGLKKGAREKPCMYVEDLKEALRTNLCAVEKKYSHGRIRIGVQLFMQIGGFTANRPGALLNLCYRHIRVTLLRDPEGGPNRILLEFSFEFTKSFLGIKDINTFPIPEIIYDPSLIYSPHVLLLGLIFDDQAFAAPSLTSPDQLSMLDIEPGQNQLLLPLRSDLDDVPIFRKAIKTPEGWEISKDEPLEYSTIRYAMKRVGELTGFKLLLRPYALRYGAGKAFNENGNVSEALQNLMMQHGDPRTFLKHYLHRRVTVDAAAIVRRVQPQDAVMQAACNMSRWIDPNRPWGLTAEQADSVNQTPLIRSLLQDRDRLKRRYSPKHIKYIEHNKRIISEKQRLRASLLADIQEKYEKEGPVRAIEQQLSGVKISQKPIVASYFTTKTLPEQKRLIEALILAPPGNTLEEEFRRRNEAIIAVTEYCKIEEGDTPKSQTRPRGQMKRLSIKNEDEDRSAAPVKLIEKEIEAAMLSVFKDKRPTICFLCLGNVALPLAIRVYSFSTSSDLGKHFRRKHLSNITDGERIDCRVCKMSLSCKMHLQSHAKKIHGTVS</sequence>
<dbReference type="InterPro" id="IPR013087">
    <property type="entry name" value="Znf_C2H2_type"/>
</dbReference>
<dbReference type="Gene3D" id="1.10.443.10">
    <property type="entry name" value="Intergrase catalytic core"/>
    <property type="match status" value="1"/>
</dbReference>
<dbReference type="GO" id="GO:0003677">
    <property type="term" value="F:DNA binding"/>
    <property type="evidence" value="ECO:0007669"/>
    <property type="project" value="InterPro"/>
</dbReference>
<dbReference type="InterPro" id="IPR021842">
    <property type="entry name" value="DUF3435"/>
</dbReference>
<dbReference type="AlphaFoldDB" id="A0A6G1FV36"/>
<reference evidence="5" key="2">
    <citation type="submission" date="2020-04" db="EMBL/GenBank/DDBJ databases">
        <authorList>
            <consortium name="NCBI Genome Project"/>
        </authorList>
    </citation>
    <scope>NUCLEOTIDE SEQUENCE</scope>
    <source>
        <strain evidence="5">CBS 781.70</strain>
    </source>
</reference>
<dbReference type="GeneID" id="54420652"/>
<keyword evidence="4" id="KW-1185">Reference proteome</keyword>
<feature type="compositionally biased region" description="Polar residues" evidence="1">
    <location>
        <begin position="25"/>
        <end position="39"/>
    </location>
</feature>
<feature type="region of interest" description="Disordered" evidence="1">
    <location>
        <begin position="1"/>
        <end position="41"/>
    </location>
</feature>
<dbReference type="PANTHER" id="PTHR37535:SF2">
    <property type="entry name" value="FINGER DOMAIN PROTEIN, PUTATIVE (AFU_ORTHOLOGUE AFUA_6G09300)-RELATED"/>
    <property type="match status" value="1"/>
</dbReference>
<evidence type="ECO:0000313" key="4">
    <source>
        <dbReference type="Proteomes" id="UP000504638"/>
    </source>
</evidence>
<dbReference type="GO" id="GO:0015074">
    <property type="term" value="P:DNA integration"/>
    <property type="evidence" value="ECO:0007669"/>
    <property type="project" value="InterPro"/>
</dbReference>
<dbReference type="RefSeq" id="XP_033531199.1">
    <property type="nucleotide sequence ID" value="XM_033680082.1"/>
</dbReference>
<protein>
    <submittedName>
        <fullName evidence="3 5">C2H2 finger domain protein</fullName>
    </submittedName>
</protein>
<evidence type="ECO:0000313" key="5">
    <source>
        <dbReference type="RefSeq" id="XP_033531199.1"/>
    </source>
</evidence>
<dbReference type="OrthoDB" id="4485682at2759"/>
<reference evidence="3 5" key="1">
    <citation type="submission" date="2020-01" db="EMBL/GenBank/DDBJ databases">
        <authorList>
            <consortium name="DOE Joint Genome Institute"/>
            <person name="Haridas S."/>
            <person name="Albert R."/>
            <person name="Binder M."/>
            <person name="Bloem J."/>
            <person name="Labutti K."/>
            <person name="Salamov A."/>
            <person name="Andreopoulos B."/>
            <person name="Baker S.E."/>
            <person name="Barry K."/>
            <person name="Bills G."/>
            <person name="Bluhm B.H."/>
            <person name="Cannon C."/>
            <person name="Castanera R."/>
            <person name="Culley D.E."/>
            <person name="Daum C."/>
            <person name="Ezra D."/>
            <person name="Gonzalez J.B."/>
            <person name="Henrissat B."/>
            <person name="Kuo A."/>
            <person name="Liang C."/>
            <person name="Lipzen A."/>
            <person name="Lutzoni F."/>
            <person name="Magnuson J."/>
            <person name="Mondo S."/>
            <person name="Nolan M."/>
            <person name="Ohm R."/>
            <person name="Pangilinan J."/>
            <person name="Park H.-J."/>
            <person name="Ramirez L."/>
            <person name="Alfaro M."/>
            <person name="Sun H."/>
            <person name="Tritt A."/>
            <person name="Yoshinaga Y."/>
            <person name="Zwiers L.-H."/>
            <person name="Turgeon B.G."/>
            <person name="Goodwin S.B."/>
            <person name="Spatafora J.W."/>
            <person name="Crous P.W."/>
            <person name="Grigoriev I.V."/>
        </authorList>
    </citation>
    <scope>NUCLEOTIDE SEQUENCE</scope>
    <source>
        <strain evidence="3 5">CBS 781.70</strain>
    </source>
</reference>
<gene>
    <name evidence="3 5" type="ORF">P152DRAFT_461251</name>
</gene>
<evidence type="ECO:0000313" key="3">
    <source>
        <dbReference type="EMBL" id="KAF1809568.1"/>
    </source>
</evidence>
<evidence type="ECO:0000259" key="2">
    <source>
        <dbReference type="PROSITE" id="PS00028"/>
    </source>
</evidence>
<dbReference type="Pfam" id="PF11917">
    <property type="entry name" value="DUF3435"/>
    <property type="match status" value="1"/>
</dbReference>
<organism evidence="3">
    <name type="scientific">Eremomyces bilateralis CBS 781.70</name>
    <dbReference type="NCBI Taxonomy" id="1392243"/>
    <lineage>
        <taxon>Eukaryota</taxon>
        <taxon>Fungi</taxon>
        <taxon>Dikarya</taxon>
        <taxon>Ascomycota</taxon>
        <taxon>Pezizomycotina</taxon>
        <taxon>Dothideomycetes</taxon>
        <taxon>Dothideomycetes incertae sedis</taxon>
        <taxon>Eremomycetales</taxon>
        <taxon>Eremomycetaceae</taxon>
        <taxon>Eremomyces</taxon>
    </lineage>
</organism>
<dbReference type="InterPro" id="IPR013762">
    <property type="entry name" value="Integrase-like_cat_sf"/>
</dbReference>